<keyword evidence="2" id="KW-0378">Hydrolase</keyword>
<dbReference type="AlphaFoldDB" id="A0A5R8WQG5"/>
<dbReference type="CDD" id="cd06260">
    <property type="entry name" value="DUF820-like"/>
    <property type="match status" value="1"/>
</dbReference>
<dbReference type="InterPro" id="IPR012296">
    <property type="entry name" value="Nuclease_put_TT1808"/>
</dbReference>
<protein>
    <submittedName>
        <fullName evidence="2">Uma2 family endonuclease</fullName>
    </submittedName>
</protein>
<dbReference type="Pfam" id="PF05685">
    <property type="entry name" value="Uma2"/>
    <property type="match status" value="1"/>
</dbReference>
<dbReference type="PANTHER" id="PTHR36558">
    <property type="entry name" value="GLR1098 PROTEIN"/>
    <property type="match status" value="1"/>
</dbReference>
<evidence type="ECO:0000313" key="3">
    <source>
        <dbReference type="Proteomes" id="UP000305517"/>
    </source>
</evidence>
<comment type="caution">
    <text evidence="2">The sequence shown here is derived from an EMBL/GenBank/DDBJ whole genome shotgun (WGS) entry which is preliminary data.</text>
</comment>
<dbReference type="OrthoDB" id="668969at2"/>
<sequence>MMSALINKRRQFANFQHKLACSLTMAHLQLDKKRIYTVEEYLALEEVSEVRHEFYQGEIFAMTGASLPHNRVLGNSYMALMNRLNLDSCEAFVDGALVEISADCFLYPDVVVSCHDEDLASDRILRYPSVIIEVLSPKTADYDRTSKLRLYQQLPSLQHYVLIRQDYCWVDCLTRNADEWSLRVYDSLADELELSALGIRIPLAELYKRVKLGNPPQLRPDMQ</sequence>
<dbReference type="Gene3D" id="3.90.1570.10">
    <property type="entry name" value="tt1808, chain A"/>
    <property type="match status" value="1"/>
</dbReference>
<dbReference type="EMBL" id="VAJM01000004">
    <property type="protein sequence ID" value="TLM92985.1"/>
    <property type="molecule type" value="Genomic_DNA"/>
</dbReference>
<dbReference type="Proteomes" id="UP000305517">
    <property type="component" value="Unassembled WGS sequence"/>
</dbReference>
<accession>A0A5R8WQG5</accession>
<reference evidence="2 3" key="1">
    <citation type="submission" date="2019-05" db="EMBL/GenBank/DDBJ databases">
        <title>Hymenobacter edaphi sp. nov., isolated from abandoned arsenic-contaminated farmland soil.</title>
        <authorList>
            <person name="Nie L."/>
        </authorList>
    </citation>
    <scope>NUCLEOTIDE SEQUENCE [LARGE SCALE GENOMIC DNA]</scope>
    <source>
        <strain evidence="2 3">1-3-3-8</strain>
    </source>
</reference>
<keyword evidence="3" id="KW-1185">Reference proteome</keyword>
<feature type="domain" description="Putative restriction endonuclease" evidence="1">
    <location>
        <begin position="38"/>
        <end position="201"/>
    </location>
</feature>
<evidence type="ECO:0000313" key="2">
    <source>
        <dbReference type="EMBL" id="TLM92985.1"/>
    </source>
</evidence>
<dbReference type="PANTHER" id="PTHR36558:SF1">
    <property type="entry name" value="RESTRICTION ENDONUCLEASE DOMAIN-CONTAINING PROTEIN-RELATED"/>
    <property type="match status" value="1"/>
</dbReference>
<organism evidence="2 3">
    <name type="scientific">Hymenobacter jeollabukensis</name>
    <dbReference type="NCBI Taxonomy" id="2025313"/>
    <lineage>
        <taxon>Bacteria</taxon>
        <taxon>Pseudomonadati</taxon>
        <taxon>Bacteroidota</taxon>
        <taxon>Cytophagia</taxon>
        <taxon>Cytophagales</taxon>
        <taxon>Hymenobacteraceae</taxon>
        <taxon>Hymenobacter</taxon>
    </lineage>
</organism>
<keyword evidence="2" id="KW-0540">Nuclease</keyword>
<keyword evidence="2" id="KW-0255">Endonuclease</keyword>
<dbReference type="GO" id="GO:0004519">
    <property type="term" value="F:endonuclease activity"/>
    <property type="evidence" value="ECO:0007669"/>
    <property type="project" value="UniProtKB-KW"/>
</dbReference>
<dbReference type="InterPro" id="IPR008538">
    <property type="entry name" value="Uma2"/>
</dbReference>
<proteinExistence type="predicted"/>
<dbReference type="SUPFAM" id="SSF52980">
    <property type="entry name" value="Restriction endonuclease-like"/>
    <property type="match status" value="1"/>
</dbReference>
<gene>
    <name evidence="2" type="ORF">FDY95_10125</name>
</gene>
<name>A0A5R8WQG5_9BACT</name>
<evidence type="ECO:0000259" key="1">
    <source>
        <dbReference type="Pfam" id="PF05685"/>
    </source>
</evidence>
<dbReference type="InterPro" id="IPR011335">
    <property type="entry name" value="Restrct_endonuc-II-like"/>
</dbReference>